<proteinExistence type="inferred from homology"/>
<protein>
    <submittedName>
        <fullName evidence="4">MobA/MobL family protein</fullName>
    </submittedName>
</protein>
<keyword evidence="5" id="KW-1185">Reference proteome</keyword>
<feature type="domain" description="MobA/MobL protein" evidence="3">
    <location>
        <begin position="55"/>
        <end position="235"/>
    </location>
</feature>
<dbReference type="Gene3D" id="3.30.930.30">
    <property type="match status" value="1"/>
</dbReference>
<sequence>MGSYTPQTPCAPRAAKHPLRVCSAPGRLKYPRRKEVPPIDFCHIPVSIIKRSEGRSAVAAAAYRSGTKLTNEWDGLTHDYTRKGGVVHAEIMLPAHAPPEFADRSTLWNSVEQIEKARDSQLAREIEAALPRELSREQQLALVRAYVKDNFVDKGMCADFAIHDKGTGNPHVHIMLTVRPLKENGAWGAKCRKAYDLDENGQRIPDGKGGWKNHREDTTDWNDKGNVEIWRAAWAA</sequence>
<accession>A0A1M6UYI3</accession>
<evidence type="ECO:0000256" key="2">
    <source>
        <dbReference type="ARBA" id="ARBA00022971"/>
    </source>
</evidence>
<dbReference type="Pfam" id="PF03389">
    <property type="entry name" value="MobA_MobL"/>
    <property type="match status" value="1"/>
</dbReference>
<keyword evidence="2" id="KW-0184">Conjugation</keyword>
<dbReference type="NCBIfam" id="NF041496">
    <property type="entry name" value="MobQ"/>
    <property type="match status" value="1"/>
</dbReference>
<organism evidence="4 5">
    <name type="scientific">Anaerotignum lactatifermentans DSM 14214</name>
    <dbReference type="NCBI Taxonomy" id="1121323"/>
    <lineage>
        <taxon>Bacteria</taxon>
        <taxon>Bacillati</taxon>
        <taxon>Bacillota</taxon>
        <taxon>Clostridia</taxon>
        <taxon>Lachnospirales</taxon>
        <taxon>Anaerotignaceae</taxon>
        <taxon>Anaerotignum</taxon>
    </lineage>
</organism>
<dbReference type="InterPro" id="IPR005053">
    <property type="entry name" value="MobA_MobL"/>
</dbReference>
<evidence type="ECO:0000313" key="4">
    <source>
        <dbReference type="EMBL" id="SHK74312.1"/>
    </source>
</evidence>
<evidence type="ECO:0000313" key="5">
    <source>
        <dbReference type="Proteomes" id="UP000183975"/>
    </source>
</evidence>
<gene>
    <name evidence="4" type="ORF">SAMN02745138_02279</name>
</gene>
<dbReference type="Proteomes" id="UP000183975">
    <property type="component" value="Unassembled WGS sequence"/>
</dbReference>
<comment type="similarity">
    <text evidence="1">Belongs to the MobA/MobL family.</text>
</comment>
<dbReference type="AlphaFoldDB" id="A0A1M6UYI3"/>
<evidence type="ECO:0000256" key="1">
    <source>
        <dbReference type="ARBA" id="ARBA00010873"/>
    </source>
</evidence>
<evidence type="ECO:0000259" key="3">
    <source>
        <dbReference type="Pfam" id="PF03389"/>
    </source>
</evidence>
<name>A0A1M6UYI3_9FIRM</name>
<reference evidence="4 5" key="1">
    <citation type="submission" date="2016-11" db="EMBL/GenBank/DDBJ databases">
        <authorList>
            <person name="Jaros S."/>
            <person name="Januszkiewicz K."/>
            <person name="Wedrychowicz H."/>
        </authorList>
    </citation>
    <scope>NUCLEOTIDE SEQUENCE [LARGE SCALE GENOMIC DNA]</scope>
    <source>
        <strain evidence="4 5">DSM 14214</strain>
    </source>
</reference>
<feature type="non-terminal residue" evidence="4">
    <location>
        <position position="236"/>
    </location>
</feature>
<dbReference type="EMBL" id="FRAH01000042">
    <property type="protein sequence ID" value="SHK74312.1"/>
    <property type="molecule type" value="Genomic_DNA"/>
</dbReference>